<keyword evidence="1 4" id="KW-0812">Transmembrane</keyword>
<dbReference type="PANTHER" id="PTHR23520:SF5">
    <property type="entry name" value="TRANSPORTER, PUTATIVE (AFU_ORTHOLOGUE AFUA_3G04000)-RELATED"/>
    <property type="match status" value="1"/>
</dbReference>
<dbReference type="OrthoDB" id="9793283at2"/>
<organism evidence="6 7">
    <name type="scientific">Hydrotalea sandarakina</name>
    <dbReference type="NCBI Taxonomy" id="1004304"/>
    <lineage>
        <taxon>Bacteria</taxon>
        <taxon>Pseudomonadati</taxon>
        <taxon>Bacteroidota</taxon>
        <taxon>Chitinophagia</taxon>
        <taxon>Chitinophagales</taxon>
        <taxon>Chitinophagaceae</taxon>
        <taxon>Hydrotalea</taxon>
    </lineage>
</organism>
<name>A0A2W7SHS4_9BACT</name>
<evidence type="ECO:0000256" key="3">
    <source>
        <dbReference type="ARBA" id="ARBA00023136"/>
    </source>
</evidence>
<accession>A0A2W7SHS4</accession>
<evidence type="ECO:0000256" key="2">
    <source>
        <dbReference type="ARBA" id="ARBA00022989"/>
    </source>
</evidence>
<reference evidence="6 7" key="1">
    <citation type="submission" date="2018-06" db="EMBL/GenBank/DDBJ databases">
        <title>Genomic Encyclopedia of Archaeal and Bacterial Type Strains, Phase II (KMG-II): from individual species to whole genera.</title>
        <authorList>
            <person name="Goeker M."/>
        </authorList>
    </citation>
    <scope>NUCLEOTIDE SEQUENCE [LARGE SCALE GENOMIC DNA]</scope>
    <source>
        <strain evidence="6 7">DSM 23241</strain>
    </source>
</reference>
<dbReference type="GO" id="GO:0022857">
    <property type="term" value="F:transmembrane transporter activity"/>
    <property type="evidence" value="ECO:0007669"/>
    <property type="project" value="InterPro"/>
</dbReference>
<evidence type="ECO:0000313" key="7">
    <source>
        <dbReference type="Proteomes" id="UP000249720"/>
    </source>
</evidence>
<dbReference type="InterPro" id="IPR020846">
    <property type="entry name" value="MFS_dom"/>
</dbReference>
<keyword evidence="2 4" id="KW-1133">Transmembrane helix</keyword>
<feature type="transmembrane region" description="Helical" evidence="4">
    <location>
        <begin position="331"/>
        <end position="358"/>
    </location>
</feature>
<feature type="transmembrane region" description="Helical" evidence="4">
    <location>
        <begin position="172"/>
        <end position="196"/>
    </location>
</feature>
<dbReference type="SUPFAM" id="SSF103473">
    <property type="entry name" value="MFS general substrate transporter"/>
    <property type="match status" value="1"/>
</dbReference>
<dbReference type="InterPro" id="IPR011701">
    <property type="entry name" value="MFS"/>
</dbReference>
<feature type="transmembrane region" description="Helical" evidence="4">
    <location>
        <begin position="262"/>
        <end position="286"/>
    </location>
</feature>
<evidence type="ECO:0000313" key="6">
    <source>
        <dbReference type="EMBL" id="PZX62435.1"/>
    </source>
</evidence>
<evidence type="ECO:0000256" key="1">
    <source>
        <dbReference type="ARBA" id="ARBA00022692"/>
    </source>
</evidence>
<keyword evidence="7" id="KW-1185">Reference proteome</keyword>
<feature type="transmembrane region" description="Helical" evidence="4">
    <location>
        <begin position="298"/>
        <end position="319"/>
    </location>
</feature>
<feature type="transmembrane region" description="Helical" evidence="4">
    <location>
        <begin position="216"/>
        <end position="233"/>
    </location>
</feature>
<gene>
    <name evidence="6" type="ORF">LX80_01918</name>
</gene>
<dbReference type="InterPro" id="IPR036259">
    <property type="entry name" value="MFS_trans_sf"/>
</dbReference>
<evidence type="ECO:0000256" key="4">
    <source>
        <dbReference type="SAM" id="Phobius"/>
    </source>
</evidence>
<dbReference type="AlphaFoldDB" id="A0A2W7SHS4"/>
<protein>
    <submittedName>
        <fullName evidence="6">Putative MFS family arabinose efflux permease</fullName>
    </submittedName>
</protein>
<dbReference type="Proteomes" id="UP000249720">
    <property type="component" value="Unassembled WGS sequence"/>
</dbReference>
<proteinExistence type="predicted"/>
<dbReference type="PROSITE" id="PS50850">
    <property type="entry name" value="MFS"/>
    <property type="match status" value="1"/>
</dbReference>
<dbReference type="Gene3D" id="1.20.1250.20">
    <property type="entry name" value="MFS general substrate transporter like domains"/>
    <property type="match status" value="2"/>
</dbReference>
<keyword evidence="3 4" id="KW-0472">Membrane</keyword>
<dbReference type="EMBL" id="QKZV01000005">
    <property type="protein sequence ID" value="PZX62435.1"/>
    <property type="molecule type" value="Genomic_DNA"/>
</dbReference>
<sequence>MLSIVLKNILQLKISVLLLIFDNMSLWLQSIHQQWKGLHPTTRSIMLARAFRSLGQGALVVDLTLYLKALQWSGFHIGWVLSLAGIMGALLSLVVGISSDRMRRKPFLLLYECITMICSLLAFLTAQPLLLTIVIVIAGFGRGANGAAGPFSPVEQAWLAEEVLPEKRGKVYSWNTAMGFIGMGLGALLAIVPAFVHHHTLTLQYGVLVQASAYRPLFLIVTVATLCNLYLLYRAKENYNGKIVRESHPQEVPIRRQENKMLAGLVFLNAFNGVAIGLTGPLISYWFALKFGKGPGEIAPMMAITFFITGIAAVFTGNISEKKGIVTTVVYARAIGLILLLLLPLVPFFWMAAILYIARSALNRGSVGARQALTVSLVRDERRGLATSLNAVSMQLPQSAGPSLSGWLFSAGNLGLPFYAGAACQAIYLVLYSRFFKHQNKPITNPS</sequence>
<dbReference type="Pfam" id="PF07690">
    <property type="entry name" value="MFS_1"/>
    <property type="match status" value="2"/>
</dbReference>
<comment type="caution">
    <text evidence="6">The sequence shown here is derived from an EMBL/GenBank/DDBJ whole genome shotgun (WGS) entry which is preliminary data.</text>
</comment>
<feature type="transmembrane region" description="Helical" evidence="4">
    <location>
        <begin position="407"/>
        <end position="431"/>
    </location>
</feature>
<feature type="transmembrane region" description="Helical" evidence="4">
    <location>
        <begin position="75"/>
        <end position="95"/>
    </location>
</feature>
<dbReference type="PANTHER" id="PTHR23520">
    <property type="entry name" value="TRANSPORTER, PUTATIVE (AFU_ORTHOLOGUE AFUA_3G04000)-RELATED"/>
    <property type="match status" value="1"/>
</dbReference>
<feature type="domain" description="Major facilitator superfamily (MFS) profile" evidence="5">
    <location>
        <begin position="8"/>
        <end position="440"/>
    </location>
</feature>
<evidence type="ECO:0000259" key="5">
    <source>
        <dbReference type="PROSITE" id="PS50850"/>
    </source>
</evidence>